<name>A0A9Q1FC37_SYNKA</name>
<dbReference type="AlphaFoldDB" id="A0A9Q1FC37"/>
<dbReference type="Proteomes" id="UP001152622">
    <property type="component" value="Chromosome 6"/>
</dbReference>
<evidence type="ECO:0000256" key="2">
    <source>
        <dbReference type="SAM" id="MobiDB-lite"/>
    </source>
</evidence>
<evidence type="ECO:0000313" key="3">
    <source>
        <dbReference type="EMBL" id="KAJ8355593.1"/>
    </source>
</evidence>
<evidence type="ECO:0000256" key="1">
    <source>
        <dbReference type="SAM" id="Coils"/>
    </source>
</evidence>
<feature type="coiled-coil region" evidence="1">
    <location>
        <begin position="98"/>
        <end position="132"/>
    </location>
</feature>
<evidence type="ECO:0000313" key="4">
    <source>
        <dbReference type="Proteomes" id="UP001152622"/>
    </source>
</evidence>
<dbReference type="EMBL" id="JAINUF010000006">
    <property type="protein sequence ID" value="KAJ8355593.1"/>
    <property type="molecule type" value="Genomic_DNA"/>
</dbReference>
<accession>A0A9Q1FC37</accession>
<reference evidence="3" key="1">
    <citation type="journal article" date="2023" name="Science">
        <title>Genome structures resolve the early diversification of teleost fishes.</title>
        <authorList>
            <person name="Parey E."/>
            <person name="Louis A."/>
            <person name="Montfort J."/>
            <person name="Bouchez O."/>
            <person name="Roques C."/>
            <person name="Iampietro C."/>
            <person name="Lluch J."/>
            <person name="Castinel A."/>
            <person name="Donnadieu C."/>
            <person name="Desvignes T."/>
            <person name="Floi Bucao C."/>
            <person name="Jouanno E."/>
            <person name="Wen M."/>
            <person name="Mejri S."/>
            <person name="Dirks R."/>
            <person name="Jansen H."/>
            <person name="Henkel C."/>
            <person name="Chen W.J."/>
            <person name="Zahm M."/>
            <person name="Cabau C."/>
            <person name="Klopp C."/>
            <person name="Thompson A.W."/>
            <person name="Robinson-Rechavi M."/>
            <person name="Braasch I."/>
            <person name="Lecointre G."/>
            <person name="Bobe J."/>
            <person name="Postlethwait J.H."/>
            <person name="Berthelot C."/>
            <person name="Roest Crollius H."/>
            <person name="Guiguen Y."/>
        </authorList>
    </citation>
    <scope>NUCLEOTIDE SEQUENCE</scope>
    <source>
        <strain evidence="3">WJC10195</strain>
    </source>
</reference>
<sequence>MPNSPTSPLLSSLPPIRSSSLPDETNVAQLQEELEAGEAERAGDSSLVQRDERLCGRPQPALAAPHVPGGRGRAQKGVPKEERPERAAGQADGVRLREAQTQAELRELKLTAQQLESQKQIHSKLNKGLQAQLSEMKRKQAESDCKSKEEVMSVRLREADSMQQWRNSGRGWRSWRFRSGTCVDSPPVKAVPTVTGKKGGGALQVPPPPQLFPSLVCAEEN</sequence>
<organism evidence="3 4">
    <name type="scientific">Synaphobranchus kaupii</name>
    <name type="common">Kaup's arrowtooth eel</name>
    <dbReference type="NCBI Taxonomy" id="118154"/>
    <lineage>
        <taxon>Eukaryota</taxon>
        <taxon>Metazoa</taxon>
        <taxon>Chordata</taxon>
        <taxon>Craniata</taxon>
        <taxon>Vertebrata</taxon>
        <taxon>Euteleostomi</taxon>
        <taxon>Actinopterygii</taxon>
        <taxon>Neopterygii</taxon>
        <taxon>Teleostei</taxon>
        <taxon>Anguilliformes</taxon>
        <taxon>Synaphobranchidae</taxon>
        <taxon>Synaphobranchus</taxon>
    </lineage>
</organism>
<gene>
    <name evidence="3" type="ORF">SKAU_G00183870</name>
</gene>
<comment type="caution">
    <text evidence="3">The sequence shown here is derived from an EMBL/GenBank/DDBJ whole genome shotgun (WGS) entry which is preliminary data.</text>
</comment>
<feature type="compositionally biased region" description="Low complexity" evidence="2">
    <location>
        <begin position="1"/>
        <end position="22"/>
    </location>
</feature>
<protein>
    <submittedName>
        <fullName evidence="3">Uncharacterized protein</fullName>
    </submittedName>
</protein>
<keyword evidence="1" id="KW-0175">Coiled coil</keyword>
<keyword evidence="4" id="KW-1185">Reference proteome</keyword>
<proteinExistence type="predicted"/>
<feature type="region of interest" description="Disordered" evidence="2">
    <location>
        <begin position="186"/>
        <end position="210"/>
    </location>
</feature>
<feature type="compositionally biased region" description="Basic and acidic residues" evidence="2">
    <location>
        <begin position="38"/>
        <end position="55"/>
    </location>
</feature>
<feature type="region of interest" description="Disordered" evidence="2">
    <location>
        <begin position="1"/>
        <end position="94"/>
    </location>
</feature>